<dbReference type="Pfam" id="PF00534">
    <property type="entry name" value="Glycos_transf_1"/>
    <property type="match status" value="1"/>
</dbReference>
<reference evidence="3 4" key="1">
    <citation type="submission" date="2020-07" db="EMBL/GenBank/DDBJ databases">
        <authorList>
            <person name="Feng X."/>
        </authorList>
    </citation>
    <scope>NUCLEOTIDE SEQUENCE [LARGE SCALE GENOMIC DNA]</scope>
    <source>
        <strain evidence="3 4">JCM14086</strain>
    </source>
</reference>
<dbReference type="Pfam" id="PF13439">
    <property type="entry name" value="Glyco_transf_4"/>
    <property type="match status" value="1"/>
</dbReference>
<gene>
    <name evidence="3" type="ORF">H5P30_00320</name>
</gene>
<dbReference type="InterPro" id="IPR050194">
    <property type="entry name" value="Glycosyltransferase_grp1"/>
</dbReference>
<name>A0A7X1AV15_9BACT</name>
<evidence type="ECO:0000313" key="4">
    <source>
        <dbReference type="Proteomes" id="UP000525652"/>
    </source>
</evidence>
<dbReference type="AlphaFoldDB" id="A0A7X1AV15"/>
<proteinExistence type="predicted"/>
<evidence type="ECO:0000313" key="3">
    <source>
        <dbReference type="EMBL" id="MBC2600219.1"/>
    </source>
</evidence>
<protein>
    <submittedName>
        <fullName evidence="3">Glycosyltransferase family 4 protein</fullName>
    </submittedName>
</protein>
<dbReference type="InterPro" id="IPR001296">
    <property type="entry name" value="Glyco_trans_1"/>
</dbReference>
<dbReference type="EMBL" id="JACHVA010000005">
    <property type="protein sequence ID" value="MBC2600219.1"/>
    <property type="molecule type" value="Genomic_DNA"/>
</dbReference>
<organism evidence="3 4">
    <name type="scientific">Puniceicoccus vermicola</name>
    <dbReference type="NCBI Taxonomy" id="388746"/>
    <lineage>
        <taxon>Bacteria</taxon>
        <taxon>Pseudomonadati</taxon>
        <taxon>Verrucomicrobiota</taxon>
        <taxon>Opitutia</taxon>
        <taxon>Puniceicoccales</taxon>
        <taxon>Puniceicoccaceae</taxon>
        <taxon>Puniceicoccus</taxon>
    </lineage>
</organism>
<dbReference type="Gene3D" id="3.40.50.2000">
    <property type="entry name" value="Glycogen Phosphorylase B"/>
    <property type="match status" value="2"/>
</dbReference>
<sequence length="380" mass="42113">MSDHPSAPQRITFVTQEFRPKIGGAATVVSELAEATSRLGWTVTAIAPGHPTEEDESAPFTIERTETRGKQDWGDRIALLRFLKKRPPQADEEWVLAEPGAVRAALYAPFFGISFSRPPSLILHGTEILRFTCLPHRRWLLRRLLNQCRAIHVLSDYNRQLLNKRLPGVTAPIIVAPGAPSWKFSAPATATQEKSASSPAITILTVGRIHPRKGQLDTLQALSRLPMADQKLIRYRIVGPSVRSRYRESILQHAATCPFPIELPGPLDEKALEEEYRSADIFALTSRQTRMSVEGFGLVYLDASAMGLPVVATRSGGIPEAVLDGKTGLLAEEGGIEEISSCFQRLIRDPELRRQLGANGRLHAEKHEWKKTATALFGRR</sequence>
<dbReference type="PANTHER" id="PTHR45947:SF3">
    <property type="entry name" value="SULFOQUINOVOSYL TRANSFERASE SQD2"/>
    <property type="match status" value="1"/>
</dbReference>
<feature type="domain" description="Glycosyl transferase family 1" evidence="1">
    <location>
        <begin position="198"/>
        <end position="361"/>
    </location>
</feature>
<evidence type="ECO:0000259" key="2">
    <source>
        <dbReference type="Pfam" id="PF13439"/>
    </source>
</evidence>
<comment type="caution">
    <text evidence="3">The sequence shown here is derived from an EMBL/GenBank/DDBJ whole genome shotgun (WGS) entry which is preliminary data.</text>
</comment>
<dbReference type="PANTHER" id="PTHR45947">
    <property type="entry name" value="SULFOQUINOVOSYL TRANSFERASE SQD2"/>
    <property type="match status" value="1"/>
</dbReference>
<dbReference type="InterPro" id="IPR028098">
    <property type="entry name" value="Glyco_trans_4-like_N"/>
</dbReference>
<dbReference type="RefSeq" id="WP_185690977.1">
    <property type="nucleotide sequence ID" value="NZ_JACHVA010000005.1"/>
</dbReference>
<keyword evidence="4" id="KW-1185">Reference proteome</keyword>
<dbReference type="SUPFAM" id="SSF53756">
    <property type="entry name" value="UDP-Glycosyltransferase/glycogen phosphorylase"/>
    <property type="match status" value="1"/>
</dbReference>
<dbReference type="GO" id="GO:0016758">
    <property type="term" value="F:hexosyltransferase activity"/>
    <property type="evidence" value="ECO:0007669"/>
    <property type="project" value="TreeGrafter"/>
</dbReference>
<dbReference type="CDD" id="cd03801">
    <property type="entry name" value="GT4_PimA-like"/>
    <property type="match status" value="1"/>
</dbReference>
<accession>A0A7X1AV15</accession>
<keyword evidence="3" id="KW-0808">Transferase</keyword>
<evidence type="ECO:0000259" key="1">
    <source>
        <dbReference type="Pfam" id="PF00534"/>
    </source>
</evidence>
<feature type="domain" description="Glycosyltransferase subfamily 4-like N-terminal" evidence="2">
    <location>
        <begin position="22"/>
        <end position="176"/>
    </location>
</feature>
<dbReference type="Proteomes" id="UP000525652">
    <property type="component" value="Unassembled WGS sequence"/>
</dbReference>